<feature type="compositionally biased region" description="Low complexity" evidence="6">
    <location>
        <begin position="688"/>
        <end position="704"/>
    </location>
</feature>
<feature type="compositionally biased region" description="Low complexity" evidence="6">
    <location>
        <begin position="968"/>
        <end position="983"/>
    </location>
</feature>
<feature type="compositionally biased region" description="Pro residues" evidence="6">
    <location>
        <begin position="1012"/>
        <end position="1021"/>
    </location>
</feature>
<feature type="region of interest" description="Disordered" evidence="6">
    <location>
        <begin position="808"/>
        <end position="827"/>
    </location>
</feature>
<feature type="region of interest" description="Disordered" evidence="6">
    <location>
        <begin position="1507"/>
        <end position="1558"/>
    </location>
</feature>
<feature type="domain" description="SH3" evidence="7">
    <location>
        <begin position="1367"/>
        <end position="1426"/>
    </location>
</feature>
<gene>
    <name evidence="9" type="ORF">ACEWY4_027181</name>
</gene>
<feature type="compositionally biased region" description="Basic and acidic residues" evidence="6">
    <location>
        <begin position="1814"/>
        <end position="1823"/>
    </location>
</feature>
<feature type="compositionally biased region" description="Acidic residues" evidence="6">
    <location>
        <begin position="1824"/>
        <end position="1835"/>
    </location>
</feature>
<feature type="compositionally biased region" description="Polar residues" evidence="6">
    <location>
        <begin position="520"/>
        <end position="531"/>
    </location>
</feature>
<feature type="compositionally biased region" description="Polar residues" evidence="6">
    <location>
        <begin position="1981"/>
        <end position="1991"/>
    </location>
</feature>
<feature type="compositionally biased region" description="Low complexity" evidence="6">
    <location>
        <begin position="1601"/>
        <end position="1619"/>
    </location>
</feature>
<evidence type="ECO:0000256" key="5">
    <source>
        <dbReference type="PROSITE-ProRule" id="PRU00192"/>
    </source>
</evidence>
<dbReference type="EMBL" id="JBHFQA010000024">
    <property type="protein sequence ID" value="KAL2077677.1"/>
    <property type="molecule type" value="Genomic_DNA"/>
</dbReference>
<keyword evidence="10" id="KW-1185">Reference proteome</keyword>
<feature type="compositionally biased region" description="Low complexity" evidence="6">
    <location>
        <begin position="1528"/>
        <end position="1538"/>
    </location>
</feature>
<feature type="compositionally biased region" description="Low complexity" evidence="6">
    <location>
        <begin position="53"/>
        <end position="80"/>
    </location>
</feature>
<feature type="compositionally biased region" description="Polar residues" evidence="6">
    <location>
        <begin position="177"/>
        <end position="186"/>
    </location>
</feature>
<keyword evidence="3" id="KW-0677">Repeat</keyword>
<reference evidence="9 10" key="1">
    <citation type="submission" date="2024-09" db="EMBL/GenBank/DDBJ databases">
        <title>A chromosome-level genome assembly of Gray's grenadier anchovy, Coilia grayii.</title>
        <authorList>
            <person name="Fu Z."/>
        </authorList>
    </citation>
    <scope>NUCLEOTIDE SEQUENCE [LARGE SCALE GENOMIC DNA]</scope>
    <source>
        <strain evidence="9">G4</strain>
        <tissue evidence="9">Muscle</tissue>
    </source>
</reference>
<dbReference type="Pfam" id="PF00018">
    <property type="entry name" value="SH3_1"/>
    <property type="match status" value="2"/>
</dbReference>
<feature type="compositionally biased region" description="Basic residues" evidence="6">
    <location>
        <begin position="1271"/>
        <end position="1286"/>
    </location>
</feature>
<feature type="compositionally biased region" description="Pro residues" evidence="6">
    <location>
        <begin position="1894"/>
        <end position="1908"/>
    </location>
</feature>
<comment type="subcellular location">
    <subcellularLocation>
        <location evidence="1">Cell junction</location>
    </subcellularLocation>
</comment>
<feature type="compositionally biased region" description="Polar residues" evidence="6">
    <location>
        <begin position="481"/>
        <end position="503"/>
    </location>
</feature>
<dbReference type="Pfam" id="PF02208">
    <property type="entry name" value="Sorb"/>
    <property type="match status" value="1"/>
</dbReference>
<feature type="compositionally biased region" description="Basic and acidic residues" evidence="6">
    <location>
        <begin position="1742"/>
        <end position="1763"/>
    </location>
</feature>
<dbReference type="Proteomes" id="UP001591681">
    <property type="component" value="Unassembled WGS sequence"/>
</dbReference>
<feature type="compositionally biased region" description="Low complexity" evidence="6">
    <location>
        <begin position="191"/>
        <end position="204"/>
    </location>
</feature>
<feature type="region of interest" description="Disordered" evidence="6">
    <location>
        <begin position="1601"/>
        <end position="1624"/>
    </location>
</feature>
<feature type="region of interest" description="Disordered" evidence="6">
    <location>
        <begin position="1888"/>
        <end position="1999"/>
    </location>
</feature>
<dbReference type="GO" id="GO:0070161">
    <property type="term" value="C:anchoring junction"/>
    <property type="evidence" value="ECO:0007669"/>
    <property type="project" value="UniProtKB-SubCell"/>
</dbReference>
<dbReference type="Gene3D" id="2.30.30.40">
    <property type="entry name" value="SH3 Domains"/>
    <property type="match status" value="3"/>
</dbReference>
<feature type="domain" description="SH3" evidence="7">
    <location>
        <begin position="1442"/>
        <end position="1503"/>
    </location>
</feature>
<feature type="compositionally biased region" description="Polar residues" evidence="6">
    <location>
        <begin position="205"/>
        <end position="224"/>
    </location>
</feature>
<sequence length="2056" mass="225399">MNTGTESHSAESDVWRAYSAGEPLRNGDATTSSSLAAKGYRSVRPNLQERKATTPSFSTTATSAATSTPSSLSESCSPEALARDRTAAPAPTANVKMQLADIQVQGGSVSPSRDPPAVQSLQVPVSQQPSESMMSQREQPERHVSCLTVRVNAGPQTWPQKSWHQPQSAPLLRPETTVDTLWTSSRPPLPSVRLARAPASSSARQLGSSAPQPPWSTSSPTLNALLSPPSDHAHRHIGLQAPPPPIAPQTPPLPLQSPSPSPSPSVGDPRGGAQTPGAVSVLSHYSMRSEASTALLEELRCYQASEASRISRTPSPTLSQSSAFTDDTALTSASTANGQTAVNGTLGVPGSAHSHLQRPFSPSAYPPLPSFSPGLSLLSASRRNTEPISIISGGGSGGPAHANTAPVAPAAPAVAPDVQEKEEEARTATTPSLKPQHYTGIGPVDESGIPIAIRTSVDRPKDWYKTMFKQIHVVPKPDNDYVNTQNVHTVSSSDKRGTTNSIQAHPAPKTHTYRPLPKSASDNGTYTFQKNSAPSPVPHSSPVPSQPHSHTPPRTREREKEPDRDTTTPDMNDWGPPDRKVDTRKYRAEPRSIFDYEPGKSSILEHEKAMTNVNPDELDLENEPWYKFFSELEFGRPPPKKRLDYNPESTQRVKAETSLYQTPIERNQERSLSSASDNRKRRKSEPASSQSRPQSSQSVTQSVSHPASFLPTETPRSGPVPPRKTLSSSSSSSPARSKGGDFSTMYSTNFNGLSHDPDSLHDSMPSCPSEDQTDDGLSIMPLSALGSPPHLENGWRSDQLESDSWCGVGVGGGGPEERASPKLKSRSCDDLLSDGPCQDEEPQVRSESAVLLLRANQELNGQCEVLSPAVLQERARQRSAHDAPGFLKLYRRMHHIDRRDMIKSEVICSVKSRIHEYERGQRMDRSPNALRGGNNDVPQNMVPNRISQFEMMIQKSKSMPNLGAEGQSRPPSRKSTSPRRSFSTDSFLDEDPPARNPPEGRPQCPRVQNVHPQPPLPPLPTPVHIHITADRLRLPIPIPAPTDAANHDCSDSEHDAVVSDLSDFIQVEGSSLCSESDFDHCSYTSSESFYTPAPNIHHNLNNHHNNLNHPNRHHHHHHHHHHQYVQQHRQLVSTCKGHCPASYTRFTTMLKHERAKQERRRQLQIEDGDSALDKLAFLVSPVPFRRKKNLSAASSPGFRHGRMQRSKSSVYEALDSALKDIYDHIQAEKRRGSLPDDSILNRLLAELLPDIPDRHSSLMALEGAGLEARHQHQHQHQRYHHHHHHHPQPDGMDWGQAEISQRLPRSVSCHASTDRNHSGGTVGRQEGLFLLNGTEHGYEDPETSKGYTYPDVGRYTPQSRRPTPEVTEKQAARAVYDFKAQTAKELTFRKGDTVYITRQVDRNWYEGELHGRIGIFPISYVEKIPPSERQQPARPPPPAQSREIGEAVARYNFNADTNVELSLRKGERVILLRQVDANWFEGKIANTSKQGIFPMSYVDIVKKSSANAKDSTPSYSCDKGPTGSSTRPSSKCPYSGGPSPSPSMRQVASPSHAPPRSHLQAVTNEWLALTLGLSPYGTPAPTPPPLPASLRSELEALEAMVSPSPASSMMGPSPAPRSSTGSLTPAALKEGHFIPISSAKGFPYSPEPSPSPQPYLTSASFTPSPTSPMFDSHPKLGSVIELAPPATGLCGKPATGTLSTHSPQQTQKRATPSDAGAIILEPLKTPSPPNSAFSPIELVVYEPHEDPPEKVQDKLDERPLERSYERSYKNLQVQAHLPVHHEAPSSKGLLLSPREADEEECEEVASIIRGSQLKQERLKKREKEEEEEEEEEEEGFYSLVCNIVDELPPLFIEEEPGDRSRMAKDFFTSNTFTPVRIEVSDREALITQGAPLCLSPPPSQHPLPPVHPASPKSSPTSPRTTPPLPAVSQSPPPSKFSPRPEPRSPKVKPGSRRDALVVGKPPRSPVMSRRSCVSPVRGPSFSPSHRSQRQAYVQDPGAGEPFQALYNYAPRNDDELELKEGDVVDVMEKCDDGWFVGTSRRSTFFGTFPGNYVRRM</sequence>
<dbReference type="SMART" id="SM00326">
    <property type="entry name" value="SH3"/>
    <property type="match status" value="3"/>
</dbReference>
<evidence type="ECO:0000313" key="10">
    <source>
        <dbReference type="Proteomes" id="UP001591681"/>
    </source>
</evidence>
<feature type="region of interest" description="Disordered" evidence="6">
    <location>
        <begin position="1775"/>
        <end position="1796"/>
    </location>
</feature>
<dbReference type="PANTHER" id="PTHR14167">
    <property type="entry name" value="SH3 DOMAIN-CONTAINING"/>
    <property type="match status" value="1"/>
</dbReference>
<feature type="region of interest" description="Disordered" evidence="6">
    <location>
        <begin position="1267"/>
        <end position="1368"/>
    </location>
</feature>
<dbReference type="SMART" id="SM00459">
    <property type="entry name" value="Sorb"/>
    <property type="match status" value="1"/>
</dbReference>
<feature type="compositionally biased region" description="Low complexity" evidence="6">
    <location>
        <begin position="399"/>
        <end position="416"/>
    </location>
</feature>
<evidence type="ECO:0000259" key="7">
    <source>
        <dbReference type="PROSITE" id="PS50002"/>
    </source>
</evidence>
<comment type="caution">
    <text evidence="9">The sequence shown here is derived from an EMBL/GenBank/DDBJ whole genome shotgun (WGS) entry which is preliminary data.</text>
</comment>
<evidence type="ECO:0000256" key="4">
    <source>
        <dbReference type="ARBA" id="ARBA00022949"/>
    </source>
</evidence>
<feature type="region of interest" description="Disordered" evidence="6">
    <location>
        <begin position="476"/>
        <end position="599"/>
    </location>
</feature>
<feature type="region of interest" description="Disordered" evidence="6">
    <location>
        <begin position="631"/>
        <end position="779"/>
    </location>
</feature>
<dbReference type="InterPro" id="IPR001452">
    <property type="entry name" value="SH3_domain"/>
</dbReference>
<feature type="region of interest" description="Disordered" evidence="6">
    <location>
        <begin position="1812"/>
        <end position="1837"/>
    </location>
</feature>
<dbReference type="Pfam" id="PF14604">
    <property type="entry name" value="SH3_9"/>
    <property type="match status" value="1"/>
</dbReference>
<dbReference type="InterPro" id="IPR036028">
    <property type="entry name" value="SH3-like_dom_sf"/>
</dbReference>
<evidence type="ECO:0000256" key="3">
    <source>
        <dbReference type="ARBA" id="ARBA00022737"/>
    </source>
</evidence>
<evidence type="ECO:0008006" key="11">
    <source>
        <dbReference type="Google" id="ProtNLM"/>
    </source>
</evidence>
<feature type="region of interest" description="Disordered" evidence="6">
    <location>
        <begin position="388"/>
        <end position="442"/>
    </location>
</feature>
<feature type="compositionally biased region" description="Pro residues" evidence="6">
    <location>
        <begin position="535"/>
        <end position="545"/>
    </location>
</feature>
<feature type="region of interest" description="Disordered" evidence="6">
    <location>
        <begin position="918"/>
        <end position="941"/>
    </location>
</feature>
<organism evidence="9 10">
    <name type="scientific">Coilia grayii</name>
    <name type="common">Gray's grenadier anchovy</name>
    <dbReference type="NCBI Taxonomy" id="363190"/>
    <lineage>
        <taxon>Eukaryota</taxon>
        <taxon>Metazoa</taxon>
        <taxon>Chordata</taxon>
        <taxon>Craniata</taxon>
        <taxon>Vertebrata</taxon>
        <taxon>Euteleostomi</taxon>
        <taxon>Actinopterygii</taxon>
        <taxon>Neopterygii</taxon>
        <taxon>Teleostei</taxon>
        <taxon>Clupei</taxon>
        <taxon>Clupeiformes</taxon>
        <taxon>Clupeoidei</taxon>
        <taxon>Engraulidae</taxon>
        <taxon>Coilinae</taxon>
        <taxon>Coilia</taxon>
    </lineage>
</organism>
<keyword evidence="2 5" id="KW-0728">SH3 domain</keyword>
<dbReference type="SUPFAM" id="SSF50044">
    <property type="entry name" value="SH3-domain"/>
    <property type="match status" value="3"/>
</dbReference>
<feature type="compositionally biased region" description="Basic and acidic residues" evidence="6">
    <location>
        <begin position="576"/>
        <end position="599"/>
    </location>
</feature>
<feature type="compositionally biased region" description="Polar residues" evidence="6">
    <location>
        <begin position="656"/>
        <end position="676"/>
    </location>
</feature>
<feature type="compositionally biased region" description="Low complexity" evidence="6">
    <location>
        <begin position="115"/>
        <end position="132"/>
    </location>
</feature>
<feature type="domain" description="SH3" evidence="7">
    <location>
        <begin position="1997"/>
        <end position="2056"/>
    </location>
</feature>
<feature type="region of interest" description="Disordered" evidence="6">
    <location>
        <begin position="335"/>
        <end position="367"/>
    </location>
</feature>
<feature type="region of interest" description="Disordered" evidence="6">
    <location>
        <begin position="1687"/>
        <end position="1763"/>
    </location>
</feature>
<feature type="compositionally biased region" description="Polar residues" evidence="6">
    <location>
        <begin position="1696"/>
        <end position="1710"/>
    </location>
</feature>
<name>A0ABD1IRP4_9TELE</name>
<evidence type="ECO:0000313" key="9">
    <source>
        <dbReference type="EMBL" id="KAL2077677.1"/>
    </source>
</evidence>
<feature type="region of interest" description="Disordered" evidence="6">
    <location>
        <begin position="1639"/>
        <end position="1672"/>
    </location>
</feature>
<dbReference type="PROSITE" id="PS50831">
    <property type="entry name" value="SOHO"/>
    <property type="match status" value="1"/>
</dbReference>
<dbReference type="InterPro" id="IPR050384">
    <property type="entry name" value="Endophilin_SH3RF"/>
</dbReference>
<feature type="compositionally biased region" description="Basic and acidic residues" evidence="6">
    <location>
        <begin position="641"/>
        <end position="655"/>
    </location>
</feature>
<feature type="domain" description="SoHo" evidence="8">
    <location>
        <begin position="432"/>
        <end position="494"/>
    </location>
</feature>
<feature type="compositionally biased region" description="Polar residues" evidence="6">
    <location>
        <begin position="154"/>
        <end position="168"/>
    </location>
</feature>
<feature type="region of interest" description="Disordered" evidence="6">
    <location>
        <begin position="1"/>
        <end position="284"/>
    </location>
</feature>
<keyword evidence="4" id="KW-0965">Cell junction</keyword>
<dbReference type="PROSITE" id="PS50002">
    <property type="entry name" value="SH3"/>
    <property type="match status" value="3"/>
</dbReference>
<dbReference type="PANTHER" id="PTHR14167:SF56">
    <property type="entry name" value="SORBIN AND SH3 DOMAIN-CONTAINING PROTEIN 2"/>
    <property type="match status" value="1"/>
</dbReference>
<dbReference type="InterPro" id="IPR003127">
    <property type="entry name" value="SoHo_dom"/>
</dbReference>
<proteinExistence type="predicted"/>
<evidence type="ECO:0000256" key="2">
    <source>
        <dbReference type="ARBA" id="ARBA00022443"/>
    </source>
</evidence>
<feature type="compositionally biased region" description="Pro residues" evidence="6">
    <location>
        <begin position="1920"/>
        <end position="1935"/>
    </location>
</feature>
<evidence type="ECO:0000256" key="1">
    <source>
        <dbReference type="ARBA" id="ARBA00004282"/>
    </source>
</evidence>
<protein>
    <recommendedName>
        <fullName evidence="11">Sorbin and SH3 domain-containing protein 2</fullName>
    </recommendedName>
</protein>
<feature type="compositionally biased region" description="Basic and acidic residues" evidence="6">
    <location>
        <begin position="554"/>
        <end position="567"/>
    </location>
</feature>
<feature type="compositionally biased region" description="Low complexity" evidence="6">
    <location>
        <begin position="1654"/>
        <end position="1668"/>
    </location>
</feature>
<feature type="compositionally biased region" description="Pro residues" evidence="6">
    <location>
        <begin position="241"/>
        <end position="263"/>
    </location>
</feature>
<dbReference type="FunFam" id="2.30.30.40:FF:000001">
    <property type="entry name" value="Sorbin and SH3 domain-containing protein 1 isoform 2"/>
    <property type="match status" value="1"/>
</dbReference>
<dbReference type="PRINTS" id="PR00452">
    <property type="entry name" value="SH3DOMAIN"/>
</dbReference>
<evidence type="ECO:0000259" key="8">
    <source>
        <dbReference type="PROSITE" id="PS50831"/>
    </source>
</evidence>
<feature type="region of interest" description="Disordered" evidence="6">
    <location>
        <begin position="960"/>
        <end position="1021"/>
    </location>
</feature>
<feature type="compositionally biased region" description="Low complexity" evidence="6">
    <location>
        <begin position="1909"/>
        <end position="1919"/>
    </location>
</feature>
<evidence type="ECO:0000256" key="6">
    <source>
        <dbReference type="SAM" id="MobiDB-lite"/>
    </source>
</evidence>
<accession>A0ABD1IRP4</accession>